<dbReference type="GO" id="GO:0005829">
    <property type="term" value="C:cytosol"/>
    <property type="evidence" value="ECO:0007669"/>
    <property type="project" value="TreeGrafter"/>
</dbReference>
<dbReference type="GO" id="GO:0042276">
    <property type="term" value="P:error-prone translesion synthesis"/>
    <property type="evidence" value="ECO:0007669"/>
    <property type="project" value="TreeGrafter"/>
</dbReference>
<gene>
    <name evidence="20" type="ORF">GBAR_LOCUS17054</name>
</gene>
<proteinExistence type="inferred from homology"/>
<keyword evidence="12" id="KW-0479">Metal-binding</keyword>
<keyword evidence="9" id="KW-0808">Transferase</keyword>
<dbReference type="Gene3D" id="1.10.150.20">
    <property type="entry name" value="5' to 3' exonuclease, C-terminal subdomain"/>
    <property type="match status" value="1"/>
</dbReference>
<comment type="subcellular location">
    <subcellularLocation>
        <location evidence="2">Cytoplasm</location>
    </subcellularLocation>
</comment>
<evidence type="ECO:0000256" key="4">
    <source>
        <dbReference type="ARBA" id="ARBA00011245"/>
    </source>
</evidence>
<dbReference type="InterPro" id="IPR001126">
    <property type="entry name" value="UmuC"/>
</dbReference>
<keyword evidence="8" id="KW-0963">Cytoplasm</keyword>
<keyword evidence="16" id="KW-0238">DNA-binding</keyword>
<evidence type="ECO:0000256" key="18">
    <source>
        <dbReference type="ARBA" id="ARBA00049244"/>
    </source>
</evidence>
<dbReference type="EC" id="2.7.7.7" evidence="5"/>
<dbReference type="FunFam" id="3.30.1490.100:FF:000004">
    <property type="entry name" value="DNA polymerase IV"/>
    <property type="match status" value="1"/>
</dbReference>
<evidence type="ECO:0000256" key="9">
    <source>
        <dbReference type="ARBA" id="ARBA00022679"/>
    </source>
</evidence>
<keyword evidence="7" id="KW-0515">Mutator protein</keyword>
<dbReference type="AlphaFoldDB" id="A0AA35SJF5"/>
<evidence type="ECO:0000256" key="6">
    <source>
        <dbReference type="ARBA" id="ARBA00016178"/>
    </source>
</evidence>
<dbReference type="InterPro" id="IPR017961">
    <property type="entry name" value="DNA_pol_Y-fam_little_finger"/>
</dbReference>
<dbReference type="GO" id="GO:0046872">
    <property type="term" value="F:metal ion binding"/>
    <property type="evidence" value="ECO:0007669"/>
    <property type="project" value="UniProtKB-KW"/>
</dbReference>
<dbReference type="PANTHER" id="PTHR11076:SF33">
    <property type="entry name" value="DNA POLYMERASE KAPPA"/>
    <property type="match status" value="1"/>
</dbReference>
<keyword evidence="11" id="KW-0235">DNA replication</keyword>
<keyword evidence="21" id="KW-1185">Reference proteome</keyword>
<dbReference type="GO" id="GO:0003887">
    <property type="term" value="F:DNA-directed DNA polymerase activity"/>
    <property type="evidence" value="ECO:0007669"/>
    <property type="project" value="UniProtKB-KW"/>
</dbReference>
<dbReference type="Pfam" id="PF00817">
    <property type="entry name" value="IMS"/>
    <property type="match status" value="1"/>
</dbReference>
<dbReference type="InterPro" id="IPR022880">
    <property type="entry name" value="DNApol_IV"/>
</dbReference>
<keyword evidence="13" id="KW-0227">DNA damage</keyword>
<dbReference type="Pfam" id="PF11799">
    <property type="entry name" value="IMS_C"/>
    <property type="match status" value="1"/>
</dbReference>
<evidence type="ECO:0000256" key="15">
    <source>
        <dbReference type="ARBA" id="ARBA00022932"/>
    </source>
</evidence>
<dbReference type="GO" id="GO:0003684">
    <property type="term" value="F:damaged DNA binding"/>
    <property type="evidence" value="ECO:0007669"/>
    <property type="project" value="InterPro"/>
</dbReference>
<name>A0AA35SJF5_GEOBA</name>
<dbReference type="FunFam" id="3.40.1170.60:FF:000001">
    <property type="entry name" value="DNA polymerase IV"/>
    <property type="match status" value="1"/>
</dbReference>
<evidence type="ECO:0000256" key="2">
    <source>
        <dbReference type="ARBA" id="ARBA00004496"/>
    </source>
</evidence>
<protein>
    <recommendedName>
        <fullName evidence="6">DNA polymerase kappa</fullName>
        <ecNumber evidence="5">2.7.7.7</ecNumber>
    </recommendedName>
</protein>
<evidence type="ECO:0000256" key="3">
    <source>
        <dbReference type="ARBA" id="ARBA00010945"/>
    </source>
</evidence>
<comment type="catalytic activity">
    <reaction evidence="18">
        <text>DNA(n) + a 2'-deoxyribonucleoside 5'-triphosphate = DNA(n+1) + diphosphate</text>
        <dbReference type="Rhea" id="RHEA:22508"/>
        <dbReference type="Rhea" id="RHEA-COMP:17339"/>
        <dbReference type="Rhea" id="RHEA-COMP:17340"/>
        <dbReference type="ChEBI" id="CHEBI:33019"/>
        <dbReference type="ChEBI" id="CHEBI:61560"/>
        <dbReference type="ChEBI" id="CHEBI:173112"/>
        <dbReference type="EC" id="2.7.7.7"/>
    </reaction>
</comment>
<keyword evidence="17" id="KW-0234">DNA repair</keyword>
<evidence type="ECO:0000256" key="17">
    <source>
        <dbReference type="ARBA" id="ARBA00023204"/>
    </source>
</evidence>
<dbReference type="InterPro" id="IPR043128">
    <property type="entry name" value="Rev_trsase/Diguanyl_cyclase"/>
</dbReference>
<dbReference type="PANTHER" id="PTHR11076">
    <property type="entry name" value="DNA REPAIR POLYMERASE UMUC / TRANSFERASE FAMILY MEMBER"/>
    <property type="match status" value="1"/>
</dbReference>
<dbReference type="Proteomes" id="UP001174909">
    <property type="component" value="Unassembled WGS sequence"/>
</dbReference>
<dbReference type="HAMAP" id="MF_01113">
    <property type="entry name" value="DNApol_IV"/>
    <property type="match status" value="1"/>
</dbReference>
<evidence type="ECO:0000256" key="14">
    <source>
        <dbReference type="ARBA" id="ARBA00022842"/>
    </source>
</evidence>
<dbReference type="SUPFAM" id="SSF100879">
    <property type="entry name" value="Lesion bypass DNA polymerase (Y-family), little finger domain"/>
    <property type="match status" value="1"/>
</dbReference>
<dbReference type="NCBIfam" id="NF002677">
    <property type="entry name" value="PRK02406.1"/>
    <property type="match status" value="1"/>
</dbReference>
<comment type="similarity">
    <text evidence="3">Belongs to the DNA polymerase type-Y family.</text>
</comment>
<evidence type="ECO:0000313" key="20">
    <source>
        <dbReference type="EMBL" id="CAI8030092.1"/>
    </source>
</evidence>
<dbReference type="Gene3D" id="3.30.70.270">
    <property type="match status" value="1"/>
</dbReference>
<feature type="domain" description="UmuC" evidence="19">
    <location>
        <begin position="8"/>
        <end position="188"/>
    </location>
</feature>
<comment type="subunit">
    <text evidence="4">Monomer.</text>
</comment>
<dbReference type="InterPro" id="IPR036775">
    <property type="entry name" value="DNA_pol_Y-fam_lit_finger_sf"/>
</dbReference>
<dbReference type="NCBIfam" id="NF002882">
    <property type="entry name" value="PRK03348.1"/>
    <property type="match status" value="1"/>
</dbReference>
<dbReference type="InterPro" id="IPR043502">
    <property type="entry name" value="DNA/RNA_pol_sf"/>
</dbReference>
<evidence type="ECO:0000256" key="5">
    <source>
        <dbReference type="ARBA" id="ARBA00012417"/>
    </source>
</evidence>
<sequence length="369" mass="39840">MLPPVRHIIHADLDAFYAAVEQLDNPELRGLPVLVGGRPEGRGVVATASYEARRFGVHSAMPMATAVRQCPDGIIVRPRFDRYREMSGLVMDIFRDVTEVIQPVSLDEAYLDVTEAAANRSPIAIAIDIKERVSAETGLTVSVGLGSGKTVAKIASDLQKPDGLVVVPTGQEADFLAPLAVGKLVGVGPKSAARLHDEGVDTIGQLATMPEAWFARHFGKRGDSIRDRARGIDHDPVQTSREAKSISAETTFAEDLPGNSEDERAELRAIVERLSGRVARSLPGKGLVGRTVTVKLRLSDFTTFTRQTTLPSPTDDEAAIVATAWMLLERELAPDRAFRLLGVGVSGFTQKEGPDETPEPVVAQQRLIL</sequence>
<evidence type="ECO:0000256" key="16">
    <source>
        <dbReference type="ARBA" id="ARBA00023125"/>
    </source>
</evidence>
<dbReference type="CDD" id="cd03586">
    <property type="entry name" value="PolY_Pol_IV_kappa"/>
    <property type="match status" value="1"/>
</dbReference>
<dbReference type="Gene3D" id="3.30.1490.100">
    <property type="entry name" value="DNA polymerase, Y-family, little finger domain"/>
    <property type="match status" value="1"/>
</dbReference>
<evidence type="ECO:0000256" key="12">
    <source>
        <dbReference type="ARBA" id="ARBA00022723"/>
    </source>
</evidence>
<evidence type="ECO:0000256" key="8">
    <source>
        <dbReference type="ARBA" id="ARBA00022490"/>
    </source>
</evidence>
<evidence type="ECO:0000313" key="21">
    <source>
        <dbReference type="Proteomes" id="UP001174909"/>
    </source>
</evidence>
<comment type="caution">
    <text evidence="20">The sequence shown here is derived from an EMBL/GenBank/DDBJ whole genome shotgun (WGS) entry which is preliminary data.</text>
</comment>
<evidence type="ECO:0000256" key="11">
    <source>
        <dbReference type="ARBA" id="ARBA00022705"/>
    </source>
</evidence>
<evidence type="ECO:0000259" key="19">
    <source>
        <dbReference type="PROSITE" id="PS50173"/>
    </source>
</evidence>
<organism evidence="20 21">
    <name type="scientific">Geodia barretti</name>
    <name type="common">Barrett's horny sponge</name>
    <dbReference type="NCBI Taxonomy" id="519541"/>
    <lineage>
        <taxon>Eukaryota</taxon>
        <taxon>Metazoa</taxon>
        <taxon>Porifera</taxon>
        <taxon>Demospongiae</taxon>
        <taxon>Heteroscleromorpha</taxon>
        <taxon>Tetractinellida</taxon>
        <taxon>Astrophorina</taxon>
        <taxon>Geodiidae</taxon>
        <taxon>Geodia</taxon>
    </lineage>
</organism>
<dbReference type="Gene3D" id="3.40.1170.60">
    <property type="match status" value="1"/>
</dbReference>
<dbReference type="InterPro" id="IPR050116">
    <property type="entry name" value="DNA_polymerase-Y"/>
</dbReference>
<dbReference type="EMBL" id="CASHTH010002458">
    <property type="protein sequence ID" value="CAI8030092.1"/>
    <property type="molecule type" value="Genomic_DNA"/>
</dbReference>
<dbReference type="GO" id="GO:0006260">
    <property type="term" value="P:DNA replication"/>
    <property type="evidence" value="ECO:0007669"/>
    <property type="project" value="UniProtKB-KW"/>
</dbReference>
<evidence type="ECO:0000256" key="7">
    <source>
        <dbReference type="ARBA" id="ARBA00022457"/>
    </source>
</evidence>
<dbReference type="PROSITE" id="PS50173">
    <property type="entry name" value="UMUC"/>
    <property type="match status" value="1"/>
</dbReference>
<evidence type="ECO:0000256" key="1">
    <source>
        <dbReference type="ARBA" id="ARBA00001946"/>
    </source>
</evidence>
<reference evidence="20" key="1">
    <citation type="submission" date="2023-03" db="EMBL/GenBank/DDBJ databases">
        <authorList>
            <person name="Steffen K."/>
            <person name="Cardenas P."/>
        </authorList>
    </citation>
    <scope>NUCLEOTIDE SEQUENCE</scope>
</reference>
<keyword evidence="14" id="KW-0460">Magnesium</keyword>
<evidence type="ECO:0000256" key="10">
    <source>
        <dbReference type="ARBA" id="ARBA00022695"/>
    </source>
</evidence>
<keyword evidence="10" id="KW-0548">Nucleotidyltransferase</keyword>
<evidence type="ECO:0000256" key="13">
    <source>
        <dbReference type="ARBA" id="ARBA00022763"/>
    </source>
</evidence>
<dbReference type="SUPFAM" id="SSF56672">
    <property type="entry name" value="DNA/RNA polymerases"/>
    <property type="match status" value="1"/>
</dbReference>
<dbReference type="GO" id="GO:0006281">
    <property type="term" value="P:DNA repair"/>
    <property type="evidence" value="ECO:0007669"/>
    <property type="project" value="UniProtKB-KW"/>
</dbReference>
<keyword evidence="15" id="KW-0239">DNA-directed DNA polymerase</keyword>
<accession>A0AA35SJF5</accession>
<comment type="cofactor">
    <cofactor evidence="1">
        <name>Mg(2+)</name>
        <dbReference type="ChEBI" id="CHEBI:18420"/>
    </cofactor>
</comment>